<feature type="region of interest" description="Disordered" evidence="1">
    <location>
        <begin position="1170"/>
        <end position="1208"/>
    </location>
</feature>
<keyword evidence="4" id="KW-1185">Reference proteome</keyword>
<dbReference type="AlphaFoldDB" id="A0A812PCS1"/>
<dbReference type="InterPro" id="IPR057191">
    <property type="entry name" value="DUF7869"/>
</dbReference>
<organism evidence="3 4">
    <name type="scientific">Symbiodinium necroappetens</name>
    <dbReference type="NCBI Taxonomy" id="1628268"/>
    <lineage>
        <taxon>Eukaryota</taxon>
        <taxon>Sar</taxon>
        <taxon>Alveolata</taxon>
        <taxon>Dinophyceae</taxon>
        <taxon>Suessiales</taxon>
        <taxon>Symbiodiniaceae</taxon>
        <taxon>Symbiodinium</taxon>
    </lineage>
</organism>
<feature type="compositionally biased region" description="Low complexity" evidence="1">
    <location>
        <begin position="1182"/>
        <end position="1191"/>
    </location>
</feature>
<feature type="region of interest" description="Disordered" evidence="1">
    <location>
        <begin position="268"/>
        <end position="288"/>
    </location>
</feature>
<dbReference type="Pfam" id="PF25273">
    <property type="entry name" value="DUF7869"/>
    <property type="match status" value="1"/>
</dbReference>
<sequence length="1257" mass="139425">ASEMQEHYSFRQWSHDILVWSVAVEGDASRKAALLTMALKGVAAEYIKSLPPTVLINGGVINGNAADPLTFIMHSLAERFSLLGEEVRMSSLTDLFHFKRNVTTNEKVDELIARFELVRQRAHDQGQLTISIPGLCWLLLKALDVTDSQLMQLLARTDGRMPVTEEEFAALKLQLRRMGHILEHAPNNIANALRKHLKDSQTMLLWASKGKGKGKGRPNVSAFLASLYDSEVECGSDTHLSRECHLPRTDGPLDGLIFMASEVPSTWSTEDSSAVPEGAQFSENGPGRSASGLGVQKLEVGIAVNFVCQRPWMQIGMFTYMASYDNHDPEEPSPYQNFESFPWWPTEQILHRLNWIRRMQQSAAEHGLEASQQCLLLCLAFQRVKWEWLGISSRYLLLHLELLLLVREPCFSEGKAGGSDGEVSLPPSVNGSDDPGPSSGAKGSSCCRNACLETWREKAEELQLKLQNQSFHERQALIFEEVKRVVKENSSSPSDDAAPAAGTGRRYLKWSMFGASVCRIFCERHCFQCNPKSLDNMIKLARSGLVELPARGPRLQRESKTGDALDVWFLDVYLYLAEPLAVEGSEGSLPVTVAAGEQHEIVHDDSHPLYSISVNLDGKKSAMIPKRYLNFATAEDFWRFYVVDVAKDQQCSRKTFFRGYERWKKFVPLKDPGEGTKCSICATLAEQKAQCTSKMEREQVDLDLKDHLERVRGDRSVNNRTNKQGSEKDVYLCKDRYMKVMIDGMDQAKFCLPRHKKLSATSDASKRWRPAVHVTGVITWGLQEIYFVLPSSVPKDANMNATILARCLDLAQESLEEGQTLPENLLVQVDNTPRESKNQHFALFLSFLASSVFKSVECHYLQVSHTKNELDQRFSTLASIIKHAESIEDLGELRDYMQLHMTTALNRKLVVEILQNTWNFRDWLASTGLSLSGLVSTRLEPHANHVWRFQRRLELDVTVSGPIVSELKNVTPDDGDVVLVVKQFMCSPRPSQDPILMLPLQAARTLKSRDLTVSSPNSFSAQTLSEFRKTAKWVASPPWLLLQGQMFLEDMCDLNEKGQTHGEPPKLQFVFGGDRTVIDGPMLAELEPSAAPVPREVRVLPKKRAKKRPAAAAPAKRPAMASAARADGPSEPPAAAGAAEGSEDNAAVSEVAAVPAQGSINEDGADAEMLGSDREQDQEVSGAAAAAAEVPEPGPRPGAQPPAAAVGPGRKVLHFGCSKCRKNPQGCPGRCRKFAAEGKNDYGYDEHGNVVRFEPAE</sequence>
<evidence type="ECO:0000313" key="4">
    <source>
        <dbReference type="Proteomes" id="UP000601435"/>
    </source>
</evidence>
<gene>
    <name evidence="3" type="ORF">SNEC2469_LOCUS9265</name>
</gene>
<reference evidence="3" key="1">
    <citation type="submission" date="2021-02" db="EMBL/GenBank/DDBJ databases">
        <authorList>
            <person name="Dougan E. K."/>
            <person name="Rhodes N."/>
            <person name="Thang M."/>
            <person name="Chan C."/>
        </authorList>
    </citation>
    <scope>NUCLEOTIDE SEQUENCE</scope>
</reference>
<dbReference type="Proteomes" id="UP000601435">
    <property type="component" value="Unassembled WGS sequence"/>
</dbReference>
<accession>A0A812PCS1</accession>
<feature type="region of interest" description="Disordered" evidence="1">
    <location>
        <begin position="417"/>
        <end position="444"/>
    </location>
</feature>
<comment type="caution">
    <text evidence="3">The sequence shown here is derived from an EMBL/GenBank/DDBJ whole genome shotgun (WGS) entry which is preliminary data.</text>
</comment>
<evidence type="ECO:0000256" key="1">
    <source>
        <dbReference type="SAM" id="MobiDB-lite"/>
    </source>
</evidence>
<feature type="region of interest" description="Disordered" evidence="1">
    <location>
        <begin position="1095"/>
        <end position="1149"/>
    </location>
</feature>
<evidence type="ECO:0000313" key="3">
    <source>
        <dbReference type="EMBL" id="CAE7354897.1"/>
    </source>
</evidence>
<evidence type="ECO:0000259" key="2">
    <source>
        <dbReference type="Pfam" id="PF25273"/>
    </source>
</evidence>
<dbReference type="OrthoDB" id="448871at2759"/>
<name>A0A812PCS1_9DINO</name>
<dbReference type="PANTHER" id="PTHR33153:SF3">
    <property type="entry name" value="TRAFFICKING PROTEIN PARTICLE COMPLEX SUBUNIT 11 DOMAIN-CONTAINING PROTEIN"/>
    <property type="match status" value="1"/>
</dbReference>
<feature type="non-terminal residue" evidence="3">
    <location>
        <position position="1"/>
    </location>
</feature>
<feature type="domain" description="DUF7869" evidence="2">
    <location>
        <begin position="764"/>
        <end position="934"/>
    </location>
</feature>
<protein>
    <recommendedName>
        <fullName evidence="2">DUF7869 domain-containing protein</fullName>
    </recommendedName>
</protein>
<proteinExistence type="predicted"/>
<dbReference type="EMBL" id="CAJNJA010015018">
    <property type="protein sequence ID" value="CAE7354897.1"/>
    <property type="molecule type" value="Genomic_DNA"/>
</dbReference>
<feature type="compositionally biased region" description="Low complexity" evidence="1">
    <location>
        <begin position="1110"/>
        <end position="1147"/>
    </location>
</feature>
<feature type="compositionally biased region" description="Basic residues" evidence="1">
    <location>
        <begin position="1100"/>
        <end position="1109"/>
    </location>
</feature>
<dbReference type="PANTHER" id="PTHR33153">
    <property type="entry name" value="MYND-TYPE DOMAIN-CONTAINING PROTEIN"/>
    <property type="match status" value="1"/>
</dbReference>